<accession>A0ABQ9WVW8</accession>
<gene>
    <name evidence="1" type="ORF">BLNAU_21609</name>
</gene>
<proteinExistence type="predicted"/>
<keyword evidence="2" id="KW-1185">Reference proteome</keyword>
<protein>
    <submittedName>
        <fullName evidence="1">Uncharacterized protein</fullName>
    </submittedName>
</protein>
<comment type="caution">
    <text evidence="1">The sequence shown here is derived from an EMBL/GenBank/DDBJ whole genome shotgun (WGS) entry which is preliminary data.</text>
</comment>
<evidence type="ECO:0000313" key="1">
    <source>
        <dbReference type="EMBL" id="KAK2943473.1"/>
    </source>
</evidence>
<sequence length="918" mass="98479">MSSSTEVSRTAAISPTTNTTIKSIIVSFNDNTATVRVATAESILGTLGLLLDGSNVPRLIHVVFGDDASSSNLGTAVVSSGANGILHRADYAFRSAAVTGYRIIASIGPFIFEASSTLKRWNTTEIVMSGTNLEEGSYRTLVEKGGTEWNIPLTRIDSRTLTGTAPLYPSNAEGRLEWATEYEVTKVMWVGEDEEPEQEIPLRESLTLTTPTEPPRISSVARSLSGKKDLVIVELIGTKLTSAGQTVVISGSSRNISSSGVIFNVTSTQCFVNFSIGSSDDDSHVVFGRQYELLSVGTDSSSFAVNGGLFFTVPHPPRIASIVPQTEVSSSSFVLSVSGENLPSGSTYLVTLTSDHTFNILFSSAIAGTATVQIGRSGEVEYGTEYAIKSIIRKEEGKDDEHILFSAATFKTPLGPTLSLISSSFHSSDPNFLNVSLTTVRMPSENFTLTLKTTQTPTETVSLTITPTDVSAGFILVEVYEKTDTLKYGKEYAVNEMKSSSVVAVVTTPCFITPAEPIRITEATCSLGGDQQKSALVTLTGVKLGGGKDFKVTVRKMVGSTLTGGEIVLPGTLSGGSSSTTHIHDVVIFGTANPLLSYETKYLITKFTVDGEVSVVDADVTFSVDPEPARLTSLESVLQYSSDEKNATIALSGIGMVGEYTLTLSVNSSASVNVTLDVTFDAEGSGIVTAVLFDLSDPPVVDLSYSTRYEVVGVKQESTPIFYENGLVFTTMPVTRRLLSVSMSNYVVGMDFLDLSFDSIALPSEATFSLTLESVHSDATTPHRKVIILETDQFGQLTPHRAQLYPFETEAEKKKGQLKYGTEYKVVSITESSTLIHFEDVATRIQTPTEPARIVGIKSRQLNKERTKMIVSFEGRALSSRSGKVSLMSGSTSLEWLSDVVVNQTHCTAEFAVASDDL</sequence>
<name>A0ABQ9WVW8_9EUKA</name>
<dbReference type="Proteomes" id="UP001281761">
    <property type="component" value="Unassembled WGS sequence"/>
</dbReference>
<organism evidence="1 2">
    <name type="scientific">Blattamonas nauphoetae</name>
    <dbReference type="NCBI Taxonomy" id="2049346"/>
    <lineage>
        <taxon>Eukaryota</taxon>
        <taxon>Metamonada</taxon>
        <taxon>Preaxostyla</taxon>
        <taxon>Oxymonadida</taxon>
        <taxon>Blattamonas</taxon>
    </lineage>
</organism>
<dbReference type="EMBL" id="JARBJD010000345">
    <property type="protein sequence ID" value="KAK2943473.1"/>
    <property type="molecule type" value="Genomic_DNA"/>
</dbReference>
<reference evidence="1 2" key="1">
    <citation type="journal article" date="2022" name="bioRxiv">
        <title>Genomics of Preaxostyla Flagellates Illuminates Evolutionary Transitions and the Path Towards Mitochondrial Loss.</title>
        <authorList>
            <person name="Novak L.V.F."/>
            <person name="Treitli S.C."/>
            <person name="Pyrih J."/>
            <person name="Halakuc P."/>
            <person name="Pipaliya S.V."/>
            <person name="Vacek V."/>
            <person name="Brzon O."/>
            <person name="Soukal P."/>
            <person name="Eme L."/>
            <person name="Dacks J.B."/>
            <person name="Karnkowska A."/>
            <person name="Elias M."/>
            <person name="Hampl V."/>
        </authorList>
    </citation>
    <scope>NUCLEOTIDE SEQUENCE [LARGE SCALE GENOMIC DNA]</scope>
    <source>
        <strain evidence="1">NAU3</strain>
        <tissue evidence="1">Gut</tissue>
    </source>
</reference>
<evidence type="ECO:0000313" key="2">
    <source>
        <dbReference type="Proteomes" id="UP001281761"/>
    </source>
</evidence>